<dbReference type="GO" id="GO:0003676">
    <property type="term" value="F:nucleic acid binding"/>
    <property type="evidence" value="ECO:0007669"/>
    <property type="project" value="InterPro"/>
</dbReference>
<accession>A0A6C0AIP8</accession>
<evidence type="ECO:0000259" key="1">
    <source>
        <dbReference type="PROSITE" id="PS50158"/>
    </source>
</evidence>
<dbReference type="PROSITE" id="PS50158">
    <property type="entry name" value="ZF_CCHC"/>
    <property type="match status" value="1"/>
</dbReference>
<feature type="domain" description="CCHC-type" evidence="1">
    <location>
        <begin position="88"/>
        <end position="101"/>
    </location>
</feature>
<dbReference type="InterPro" id="IPR001878">
    <property type="entry name" value="Znf_CCHC"/>
</dbReference>
<organism evidence="2">
    <name type="scientific">viral metagenome</name>
    <dbReference type="NCBI Taxonomy" id="1070528"/>
    <lineage>
        <taxon>unclassified sequences</taxon>
        <taxon>metagenomes</taxon>
        <taxon>organismal metagenomes</taxon>
    </lineage>
</organism>
<proteinExistence type="predicted"/>
<dbReference type="GO" id="GO:0008270">
    <property type="term" value="F:zinc ion binding"/>
    <property type="evidence" value="ECO:0007669"/>
    <property type="project" value="InterPro"/>
</dbReference>
<dbReference type="InterPro" id="IPR036875">
    <property type="entry name" value="Znf_CCHC_sf"/>
</dbReference>
<dbReference type="AlphaFoldDB" id="A0A6C0AIP8"/>
<dbReference type="SUPFAM" id="SSF57756">
    <property type="entry name" value="Retrovirus zinc finger-like domains"/>
    <property type="match status" value="1"/>
</dbReference>
<evidence type="ECO:0000313" key="2">
    <source>
        <dbReference type="EMBL" id="QHS79628.1"/>
    </source>
</evidence>
<dbReference type="EMBL" id="MN740650">
    <property type="protein sequence ID" value="QHS79628.1"/>
    <property type="molecule type" value="Genomic_DNA"/>
</dbReference>
<sequence>MPHIYVLELTHKNYFIGRCEDSEDLNEKVDNHFLGKEEMLDRFNNPVTLPVVRIDKIIRDIPPKGETDCLLAYIQIYGMLKVHTNLYCYRCGHVGHYKRNCLSRWHKNDFELED</sequence>
<name>A0A6C0AIP8_9ZZZZ</name>
<protein>
    <recommendedName>
        <fullName evidence="1">CCHC-type domain-containing protein</fullName>
    </recommendedName>
</protein>
<reference evidence="2" key="1">
    <citation type="journal article" date="2020" name="Nature">
        <title>Giant virus diversity and host interactions through global metagenomics.</title>
        <authorList>
            <person name="Schulz F."/>
            <person name="Roux S."/>
            <person name="Paez-Espino D."/>
            <person name="Jungbluth S."/>
            <person name="Walsh D.A."/>
            <person name="Denef V.J."/>
            <person name="McMahon K.D."/>
            <person name="Konstantinidis K.T."/>
            <person name="Eloe-Fadrosh E.A."/>
            <person name="Kyrpides N.C."/>
            <person name="Woyke T."/>
        </authorList>
    </citation>
    <scope>NUCLEOTIDE SEQUENCE</scope>
    <source>
        <strain evidence="2">GVMAG-S-1035303-20</strain>
    </source>
</reference>